<protein>
    <recommendedName>
        <fullName evidence="2">Mitochondria-eating protein C-terminal domain-containing protein</fullName>
    </recommendedName>
</protein>
<dbReference type="InterPro" id="IPR031981">
    <property type="entry name" value="MIEAP_C"/>
</dbReference>
<name>A0A6J8E907_MYTCO</name>
<evidence type="ECO:0000256" key="1">
    <source>
        <dbReference type="SAM" id="Coils"/>
    </source>
</evidence>
<proteinExistence type="predicted"/>
<dbReference type="EMBL" id="CACVKT020008671">
    <property type="protein sequence ID" value="CAC5416658.1"/>
    <property type="molecule type" value="Genomic_DNA"/>
</dbReference>
<feature type="coiled-coil region" evidence="1">
    <location>
        <begin position="262"/>
        <end position="331"/>
    </location>
</feature>
<evidence type="ECO:0000259" key="2">
    <source>
        <dbReference type="Pfam" id="PF16026"/>
    </source>
</evidence>
<gene>
    <name evidence="3" type="ORF">MCOR_49253</name>
</gene>
<dbReference type="Proteomes" id="UP000507470">
    <property type="component" value="Unassembled WGS sequence"/>
</dbReference>
<dbReference type="Pfam" id="PF16026">
    <property type="entry name" value="MIEAP"/>
    <property type="match status" value="1"/>
</dbReference>
<keyword evidence="4" id="KW-1185">Reference proteome</keyword>
<evidence type="ECO:0000313" key="3">
    <source>
        <dbReference type="EMBL" id="CAC5416658.1"/>
    </source>
</evidence>
<sequence>MKDAAKNIIGKIPTISNDISNKAGELRKKIQHYAQENSIGKRLVPCIEEEERRLFTLIAGVKAKVITQIENFEAFQRSNTELLQIVDEMTAILQTLWKEDFCIIFLSRWSAVTLGLRNYETKLQEMNLLKFKETRGILLKTESGVRQYFRNKIIKDESLSTCLCSDSEVAEFEELSVNGPHSSEQYDISDDDVLVDGFVNIVQLQKDDGKTAEGKLEMLRSLNPPEESIVHMGSRILSGVKVSLPTDGSSISDVVDFVLDHIRKLNESLLVLKNEIKSRKEQLQKQEDLNYDVNQQFKDLQERARRYQLENNQIEERYQLVCKEMDDLKLRIQQAFHQLNQKDQVITNLEKMNLHQKDAIDNQEEVIMVLRKEKDDLQTRLSSVAGEKLTKGNPGITDLGDPNRPMKIGEKYGELYDNEWTDAMENIKTVKKYYHGLKDSEIEEIIIHHLHRLLKDEEIVNLPVCKEASAFRKERSKEFAICLYQNQSLCMNTIDDWNYKYKNGNVMQLLMTSTFFEKCIHLCWSMVIQDPVMYLDEDLTPNTSFDKNTYKEFVRSGDRVAYVVWPALYLYKEGPLLYKGVVQVYWKKSA</sequence>
<accession>A0A6J8E907</accession>
<keyword evidence="1" id="KW-0175">Coiled coil</keyword>
<dbReference type="OrthoDB" id="6147944at2759"/>
<feature type="domain" description="Mitochondria-eating protein C-terminal" evidence="2">
    <location>
        <begin position="497"/>
        <end position="583"/>
    </location>
</feature>
<reference evidence="3 4" key="1">
    <citation type="submission" date="2020-06" db="EMBL/GenBank/DDBJ databases">
        <authorList>
            <person name="Li R."/>
            <person name="Bekaert M."/>
        </authorList>
    </citation>
    <scope>NUCLEOTIDE SEQUENCE [LARGE SCALE GENOMIC DNA]</scope>
    <source>
        <strain evidence="4">wild</strain>
    </source>
</reference>
<dbReference type="AlphaFoldDB" id="A0A6J8E907"/>
<organism evidence="3 4">
    <name type="scientific">Mytilus coruscus</name>
    <name type="common">Sea mussel</name>
    <dbReference type="NCBI Taxonomy" id="42192"/>
    <lineage>
        <taxon>Eukaryota</taxon>
        <taxon>Metazoa</taxon>
        <taxon>Spiralia</taxon>
        <taxon>Lophotrochozoa</taxon>
        <taxon>Mollusca</taxon>
        <taxon>Bivalvia</taxon>
        <taxon>Autobranchia</taxon>
        <taxon>Pteriomorphia</taxon>
        <taxon>Mytilida</taxon>
        <taxon>Mytiloidea</taxon>
        <taxon>Mytilidae</taxon>
        <taxon>Mytilinae</taxon>
        <taxon>Mytilus</taxon>
    </lineage>
</organism>
<evidence type="ECO:0000313" key="4">
    <source>
        <dbReference type="Proteomes" id="UP000507470"/>
    </source>
</evidence>